<feature type="transmembrane region" description="Helical" evidence="1">
    <location>
        <begin position="38"/>
        <end position="55"/>
    </location>
</feature>
<proteinExistence type="predicted"/>
<evidence type="ECO:0000256" key="1">
    <source>
        <dbReference type="SAM" id="Phobius"/>
    </source>
</evidence>
<sequence>MVIEERRYDPLVSLLVAAGLAVWVLWQPELVREMAWPWRTALVGLGVWALGAAFFRPVAMGRGEGALWRLTATPWSRAALWGFALLLVLRRLLG</sequence>
<keyword evidence="1" id="KW-0812">Transmembrane</keyword>
<dbReference type="EMBL" id="CP021435">
    <property type="protein sequence ID" value="ATJ81989.1"/>
    <property type="molecule type" value="Genomic_DNA"/>
</dbReference>
<protein>
    <submittedName>
        <fullName evidence="2">Uncharacterized protein</fullName>
    </submittedName>
</protein>
<name>A0A291P543_9GAMM</name>
<dbReference type="KEGG" id="hbe:BEI_1002"/>
<accession>A0A291P543</accession>
<gene>
    <name evidence="2" type="ORF">BEI_1002</name>
</gene>
<evidence type="ECO:0000313" key="2">
    <source>
        <dbReference type="EMBL" id="ATJ81989.1"/>
    </source>
</evidence>
<dbReference type="AlphaFoldDB" id="A0A291P543"/>
<reference evidence="2 3" key="1">
    <citation type="journal article" date="2017" name="Sci. Rep.">
        <title>Revealing the Saline Adaptation Strategies of the Halophilic Bacterium Halomonas beimenensis through High-throughput Omics and Transposon Mutagenesis Approaches.</title>
        <authorList>
            <person name="Chen Y.H."/>
            <person name="Lin S.S."/>
            <person name="Shyu Y.T."/>
        </authorList>
    </citation>
    <scope>NUCLEOTIDE SEQUENCE [LARGE SCALE GENOMIC DNA]</scope>
    <source>
        <strain evidence="2 3">NTU-111</strain>
    </source>
</reference>
<keyword evidence="1" id="KW-0472">Membrane</keyword>
<feature type="transmembrane region" description="Helical" evidence="1">
    <location>
        <begin position="7"/>
        <end position="26"/>
    </location>
</feature>
<dbReference type="OrthoDB" id="6167545at2"/>
<feature type="transmembrane region" description="Helical" evidence="1">
    <location>
        <begin position="67"/>
        <end position="89"/>
    </location>
</feature>
<evidence type="ECO:0000313" key="3">
    <source>
        <dbReference type="Proteomes" id="UP000219993"/>
    </source>
</evidence>
<keyword evidence="1" id="KW-1133">Transmembrane helix</keyword>
<dbReference type="Proteomes" id="UP000219993">
    <property type="component" value="Chromosome"/>
</dbReference>
<keyword evidence="3" id="KW-1185">Reference proteome</keyword>
<dbReference type="RefSeq" id="WP_097788487.1">
    <property type="nucleotide sequence ID" value="NZ_BAAADT010000024.1"/>
</dbReference>
<organism evidence="2 3">
    <name type="scientific">Halomonas beimenensis</name>
    <dbReference type="NCBI Taxonomy" id="475662"/>
    <lineage>
        <taxon>Bacteria</taxon>
        <taxon>Pseudomonadati</taxon>
        <taxon>Pseudomonadota</taxon>
        <taxon>Gammaproteobacteria</taxon>
        <taxon>Oceanospirillales</taxon>
        <taxon>Halomonadaceae</taxon>
        <taxon>Halomonas</taxon>
    </lineage>
</organism>